<evidence type="ECO:0000256" key="2">
    <source>
        <dbReference type="PROSITE-ProRule" id="PRU00284"/>
    </source>
</evidence>
<keyword evidence="5" id="KW-1185">Reference proteome</keyword>
<dbReference type="PANTHER" id="PTHR32089:SF112">
    <property type="entry name" value="LYSOZYME-LIKE PROTEIN-RELATED"/>
    <property type="match status" value="1"/>
</dbReference>
<dbReference type="AlphaFoldDB" id="A0A1I0ZXY4"/>
<dbReference type="GO" id="GO:0016020">
    <property type="term" value="C:membrane"/>
    <property type="evidence" value="ECO:0007669"/>
    <property type="project" value="InterPro"/>
</dbReference>
<accession>A0A1I0ZXY4</accession>
<evidence type="ECO:0000256" key="1">
    <source>
        <dbReference type="ARBA" id="ARBA00023224"/>
    </source>
</evidence>
<proteinExistence type="predicted"/>
<dbReference type="SMART" id="SM00283">
    <property type="entry name" value="MA"/>
    <property type="match status" value="1"/>
</dbReference>
<dbReference type="Gene3D" id="1.10.287.950">
    <property type="entry name" value="Methyl-accepting chemotaxis protein"/>
    <property type="match status" value="1"/>
</dbReference>
<dbReference type="RefSeq" id="WP_092873827.1">
    <property type="nucleotide sequence ID" value="NZ_FOJY01000018.1"/>
</dbReference>
<dbReference type="Proteomes" id="UP000198838">
    <property type="component" value="Unassembled WGS sequence"/>
</dbReference>
<name>A0A1I0ZXY4_9FIRM</name>
<dbReference type="GO" id="GO:0007165">
    <property type="term" value="P:signal transduction"/>
    <property type="evidence" value="ECO:0007669"/>
    <property type="project" value="UniProtKB-KW"/>
</dbReference>
<dbReference type="SUPFAM" id="SSF58104">
    <property type="entry name" value="Methyl-accepting chemotaxis protein (MCP) signaling domain"/>
    <property type="match status" value="1"/>
</dbReference>
<dbReference type="STRING" id="1120918.SAMN05216249_11829"/>
<keyword evidence="1 2" id="KW-0807">Transducer</keyword>
<evidence type="ECO:0000259" key="3">
    <source>
        <dbReference type="PROSITE" id="PS50111"/>
    </source>
</evidence>
<evidence type="ECO:0000313" key="5">
    <source>
        <dbReference type="Proteomes" id="UP000198838"/>
    </source>
</evidence>
<dbReference type="OrthoDB" id="9807021at2"/>
<dbReference type="PROSITE" id="PS50111">
    <property type="entry name" value="CHEMOTAXIS_TRANSDUC_2"/>
    <property type="match status" value="1"/>
</dbReference>
<sequence>MTRDELVENQEGLLKAIQNSMSEDASVALGIINDEREMVVTRLIPAKTFRYSFKEGNLGSVDNPGFQEQYNKVFLNGQVDYAYYPSEIYGLPLKVTVSPVRDKIEGVIGALYVATCLNQKETLYNAAINLDKSIKETDSAIGEVSEGIQGLAGALSKIHEISTAISENINKTVSLINQVASTASRSNILALNASIEAARAGEAGRGFNVVAQEMGKLAKASGDVSKEIKETLSEMFDALNKVNKEVSDSDEIATSQAGCVEEISASVTSLSSESQTLSEIADVEDVKNLRSVPEEFIQMMKEFGKNNR</sequence>
<gene>
    <name evidence="4" type="ORF">SAMN05216249_11829</name>
</gene>
<evidence type="ECO:0000313" key="4">
    <source>
        <dbReference type="EMBL" id="SFB29926.1"/>
    </source>
</evidence>
<reference evidence="4 5" key="1">
    <citation type="submission" date="2016-10" db="EMBL/GenBank/DDBJ databases">
        <authorList>
            <person name="de Groot N.N."/>
        </authorList>
    </citation>
    <scope>NUCLEOTIDE SEQUENCE [LARGE SCALE GENOMIC DNA]</scope>
    <source>
        <strain evidence="4 5">DSM 5522</strain>
    </source>
</reference>
<dbReference type="EMBL" id="FOJY01000018">
    <property type="protein sequence ID" value="SFB29926.1"/>
    <property type="molecule type" value="Genomic_DNA"/>
</dbReference>
<dbReference type="Pfam" id="PF00015">
    <property type="entry name" value="MCPsignal"/>
    <property type="match status" value="1"/>
</dbReference>
<feature type="domain" description="Methyl-accepting transducer" evidence="3">
    <location>
        <begin position="140"/>
        <end position="308"/>
    </location>
</feature>
<dbReference type="InterPro" id="IPR004089">
    <property type="entry name" value="MCPsignal_dom"/>
</dbReference>
<organism evidence="4 5">
    <name type="scientific">Acetitomaculum ruminis DSM 5522</name>
    <dbReference type="NCBI Taxonomy" id="1120918"/>
    <lineage>
        <taxon>Bacteria</taxon>
        <taxon>Bacillati</taxon>
        <taxon>Bacillota</taxon>
        <taxon>Clostridia</taxon>
        <taxon>Lachnospirales</taxon>
        <taxon>Lachnospiraceae</taxon>
        <taxon>Acetitomaculum</taxon>
    </lineage>
</organism>
<dbReference type="PANTHER" id="PTHR32089">
    <property type="entry name" value="METHYL-ACCEPTING CHEMOTAXIS PROTEIN MCPB"/>
    <property type="match status" value="1"/>
</dbReference>
<protein>
    <submittedName>
        <fullName evidence="4">Methyl-accepting chemotaxis protein (MCP) signalling domain-containing protein</fullName>
    </submittedName>
</protein>